<evidence type="ECO:0000313" key="1">
    <source>
        <dbReference type="EMBL" id="CAD8995715.1"/>
    </source>
</evidence>
<proteinExistence type="predicted"/>
<dbReference type="AlphaFoldDB" id="A0A7S1N3P7"/>
<dbReference type="EMBL" id="HBGA01017439">
    <property type="protein sequence ID" value="CAD8995715.1"/>
    <property type="molecule type" value="Transcribed_RNA"/>
</dbReference>
<name>A0A7S1N3P7_9EUGL</name>
<organism evidence="1">
    <name type="scientific">Eutreptiella gymnastica</name>
    <dbReference type="NCBI Taxonomy" id="73025"/>
    <lineage>
        <taxon>Eukaryota</taxon>
        <taxon>Discoba</taxon>
        <taxon>Euglenozoa</taxon>
        <taxon>Euglenida</taxon>
        <taxon>Spirocuta</taxon>
        <taxon>Euglenophyceae</taxon>
        <taxon>Eutreptiales</taxon>
        <taxon>Eutreptiaceae</taxon>
        <taxon>Eutreptiella</taxon>
    </lineage>
</organism>
<protein>
    <submittedName>
        <fullName evidence="1">Uncharacterized protein</fullName>
    </submittedName>
</protein>
<sequence length="228" mass="24346">MDAFYISIGNNDVPLSYFDEDPAKLKAVKKFPPFATWASSFQAHPEFSITKVDIQNIDWVGKRINGVKASVELTSSTGQKTVQSVATSEVAAETAVVLPVTAEGHVLLNKYMSLATLGKPTLQALYGTVSASGEVSLDNATALESLGLTVSADSLTPLSDKFFSCSTDGSTEKIKLYRWAIPHPSGSPLPLKHGDGELVLIDAGTLEDKMSTIMDTNSVLVLALHQTK</sequence>
<gene>
    <name evidence="1" type="ORF">EGYM00392_LOCUS6772</name>
</gene>
<accession>A0A7S1N3P7</accession>
<reference evidence="1" key="1">
    <citation type="submission" date="2021-01" db="EMBL/GenBank/DDBJ databases">
        <authorList>
            <person name="Corre E."/>
            <person name="Pelletier E."/>
            <person name="Niang G."/>
            <person name="Scheremetjew M."/>
            <person name="Finn R."/>
            <person name="Kale V."/>
            <person name="Holt S."/>
            <person name="Cochrane G."/>
            <person name="Meng A."/>
            <person name="Brown T."/>
            <person name="Cohen L."/>
        </authorList>
    </citation>
    <scope>NUCLEOTIDE SEQUENCE</scope>
    <source>
        <strain evidence="1">NIES-381</strain>
    </source>
</reference>